<dbReference type="SUPFAM" id="SSF56104">
    <property type="entry name" value="SAICAR synthase-like"/>
    <property type="match status" value="1"/>
</dbReference>
<dbReference type="PANTHER" id="PTHR23086:SF111">
    <property type="entry name" value="PHOSPHATIDYLINOSITOL 4-PHOSPHATE 5-KINASE 10"/>
    <property type="match status" value="1"/>
</dbReference>
<name>A0A443PR47_9MAGN</name>
<dbReference type="InterPro" id="IPR027484">
    <property type="entry name" value="PInositol-4-P-5-kinase_N"/>
</dbReference>
<evidence type="ECO:0000256" key="2">
    <source>
        <dbReference type="PROSITE-ProRule" id="PRU00781"/>
    </source>
</evidence>
<dbReference type="Gene3D" id="3.30.800.10">
    <property type="entry name" value="Phosphatidylinositol Phosphate Kinase II Beta"/>
    <property type="match status" value="1"/>
</dbReference>
<keyword evidence="5" id="KW-1185">Reference proteome</keyword>
<dbReference type="InterPro" id="IPR027483">
    <property type="entry name" value="PInositol-4-P-4/5-kinase_C_sf"/>
</dbReference>
<dbReference type="EC" id="2.7.1.68" evidence="1"/>
<proteinExistence type="predicted"/>
<protein>
    <recommendedName>
        <fullName evidence="1">1-phosphatidylinositol-4-phosphate 5-kinase</fullName>
        <ecNumber evidence="1">2.7.1.68</ecNumber>
    </recommendedName>
</protein>
<keyword evidence="2" id="KW-0067">ATP-binding</keyword>
<dbReference type="SMART" id="SM00330">
    <property type="entry name" value="PIPKc"/>
    <property type="match status" value="1"/>
</dbReference>
<organism evidence="4 5">
    <name type="scientific">Cinnamomum micranthum f. kanehirae</name>
    <dbReference type="NCBI Taxonomy" id="337451"/>
    <lineage>
        <taxon>Eukaryota</taxon>
        <taxon>Viridiplantae</taxon>
        <taxon>Streptophyta</taxon>
        <taxon>Embryophyta</taxon>
        <taxon>Tracheophyta</taxon>
        <taxon>Spermatophyta</taxon>
        <taxon>Magnoliopsida</taxon>
        <taxon>Magnoliidae</taxon>
        <taxon>Laurales</taxon>
        <taxon>Lauraceae</taxon>
        <taxon>Cinnamomum</taxon>
    </lineage>
</organism>
<evidence type="ECO:0000259" key="3">
    <source>
        <dbReference type="PROSITE" id="PS51455"/>
    </source>
</evidence>
<dbReference type="InterPro" id="IPR023610">
    <property type="entry name" value="PInositol-4/5-P-5/4-kinase"/>
</dbReference>
<dbReference type="PANTHER" id="PTHR23086">
    <property type="entry name" value="PHOSPHATIDYLINOSITOL-4-PHOSPHATE 5-KINASE"/>
    <property type="match status" value="1"/>
</dbReference>
<dbReference type="Proteomes" id="UP000283530">
    <property type="component" value="Unassembled WGS sequence"/>
</dbReference>
<evidence type="ECO:0000313" key="5">
    <source>
        <dbReference type="Proteomes" id="UP000283530"/>
    </source>
</evidence>
<comment type="caution">
    <text evidence="4">The sequence shown here is derived from an EMBL/GenBank/DDBJ whole genome shotgun (WGS) entry which is preliminary data.</text>
</comment>
<dbReference type="AlphaFoldDB" id="A0A443PR47"/>
<dbReference type="GO" id="GO:0005886">
    <property type="term" value="C:plasma membrane"/>
    <property type="evidence" value="ECO:0007669"/>
    <property type="project" value="TreeGrafter"/>
</dbReference>
<dbReference type="Gene3D" id="3.30.810.10">
    <property type="entry name" value="2-Layer Sandwich"/>
    <property type="match status" value="1"/>
</dbReference>
<evidence type="ECO:0000256" key="1">
    <source>
        <dbReference type="ARBA" id="ARBA00012172"/>
    </source>
</evidence>
<dbReference type="Pfam" id="PF01504">
    <property type="entry name" value="PIP5K"/>
    <property type="match status" value="2"/>
</dbReference>
<feature type="domain" description="PIPK" evidence="3">
    <location>
        <begin position="78"/>
        <end position="494"/>
    </location>
</feature>
<keyword evidence="2 4" id="KW-0418">Kinase</keyword>
<gene>
    <name evidence="4" type="ORF">CKAN_02247200</name>
</gene>
<dbReference type="InterPro" id="IPR002498">
    <property type="entry name" value="PInositol-4-P-4/5-kinase_core"/>
</dbReference>
<dbReference type="GO" id="GO:0016308">
    <property type="term" value="F:1-phosphatidylinositol-4-phosphate 5-kinase activity"/>
    <property type="evidence" value="ECO:0007669"/>
    <property type="project" value="UniProtKB-EC"/>
</dbReference>
<keyword evidence="2" id="KW-0808">Transferase</keyword>
<dbReference type="PROSITE" id="PS51455">
    <property type="entry name" value="PIPK"/>
    <property type="match status" value="1"/>
</dbReference>
<dbReference type="GO" id="GO:0046854">
    <property type="term" value="P:phosphatidylinositol phosphate biosynthetic process"/>
    <property type="evidence" value="ECO:0007669"/>
    <property type="project" value="TreeGrafter"/>
</dbReference>
<keyword evidence="2" id="KW-0547">Nucleotide-binding</keyword>
<sequence length="503" mass="57454">MGNEHRVLCPKHLDTFLDDAHSQLESAIWFFAKYGDLLVEVSIPDHANIVLESEFSVFQDGPLDEQKRLGEAICKDHGKYELVHVLQLGIRYCLLKNMAMPKKELPDLDFSSTSRTKIRFPSDNSRHSPHEFKWKDYCPLVFRLLTCAGYLFTLCNSKNLQELDKIDTTDYMLSICGNETLRELTSAGKSGCLLYLSHDDRFVIKTMCKSEIKVFHSQNVDSLEHHSTVVILEMLPNYYRHVQKYRNTLLTKFYGLHVVTPFGGHKVHFVVMGNILCSDLHIHKRFDLKGSSQGRCVSKVEVNERTTFKDLDLNYAFYLDPSMRNQLLKQIKQDCDFLEGEGIMDYSLLLGVHMRSTPPHCSPAGGSFNDRILISKTSVPVNSFRRDVPMHRGDDLPLCCSKGSVHKLGIKMPAHAIRVNRIAGGSVSTHQRVTAKEDYNVLLYIGIIDILQNYNMVKRMEHVYKSLQFDSQSISAVNPKAYSLRFQNFLCNVFPAKGLDVFT</sequence>
<evidence type="ECO:0000313" key="4">
    <source>
        <dbReference type="EMBL" id="RWR93232.1"/>
    </source>
</evidence>
<accession>A0A443PR47</accession>
<reference evidence="4 5" key="1">
    <citation type="journal article" date="2019" name="Nat. Plants">
        <title>Stout camphor tree genome fills gaps in understanding of flowering plant genome evolution.</title>
        <authorList>
            <person name="Chaw S.M."/>
            <person name="Liu Y.C."/>
            <person name="Wu Y.W."/>
            <person name="Wang H.Y."/>
            <person name="Lin C.I."/>
            <person name="Wu C.S."/>
            <person name="Ke H.M."/>
            <person name="Chang L.Y."/>
            <person name="Hsu C.Y."/>
            <person name="Yang H.T."/>
            <person name="Sudianto E."/>
            <person name="Hsu M.H."/>
            <person name="Wu K.P."/>
            <person name="Wang L.N."/>
            <person name="Leebens-Mack J.H."/>
            <person name="Tsai I.J."/>
        </authorList>
    </citation>
    <scope>NUCLEOTIDE SEQUENCE [LARGE SCALE GENOMIC DNA]</scope>
    <source>
        <strain evidence="5">cv. Chaw 1501</strain>
        <tissue evidence="4">Young leaves</tissue>
    </source>
</reference>
<dbReference type="STRING" id="337451.A0A443PR47"/>
<dbReference type="OrthoDB" id="70770at2759"/>
<dbReference type="EMBL" id="QPKB01000010">
    <property type="protein sequence ID" value="RWR93232.1"/>
    <property type="molecule type" value="Genomic_DNA"/>
</dbReference>
<dbReference type="GO" id="GO:0005524">
    <property type="term" value="F:ATP binding"/>
    <property type="evidence" value="ECO:0007669"/>
    <property type="project" value="UniProtKB-UniRule"/>
</dbReference>